<evidence type="ECO:0000256" key="1">
    <source>
        <dbReference type="SAM" id="MobiDB-lite"/>
    </source>
</evidence>
<accession>A0A9W4E300</accession>
<feature type="compositionally biased region" description="Basic and acidic residues" evidence="1">
    <location>
        <begin position="251"/>
        <end position="260"/>
    </location>
</feature>
<evidence type="ECO:0000313" key="3">
    <source>
        <dbReference type="Proteomes" id="UP001153328"/>
    </source>
</evidence>
<proteinExistence type="predicted"/>
<feature type="compositionally biased region" description="Basic and acidic residues" evidence="1">
    <location>
        <begin position="129"/>
        <end position="148"/>
    </location>
</feature>
<feature type="compositionally biased region" description="Basic residues" evidence="1">
    <location>
        <begin position="233"/>
        <end position="250"/>
    </location>
</feature>
<reference evidence="2" key="1">
    <citation type="submission" date="2021-06" db="EMBL/GenBank/DDBJ databases">
        <authorList>
            <person name="Arsene-Ploetze F."/>
        </authorList>
    </citation>
    <scope>NUCLEOTIDE SEQUENCE</scope>
    <source>
        <strain evidence="2">SBRY1</strain>
    </source>
</reference>
<sequence>MVQSTSSAATPPATPNWSSPILVRRIAVAAGLGCPGRAALALPPHPEESRVHRTKITEITPHPRPHPQAAGRRGRRRRRHGARTGRARRPGRARGAGRGRGHRGVQQHRQRLVLDGHLRRQERHRRRGERLDPGVRPAGRRDDHRRDVRHLDRQRLACRGLPRLLQLHDPGGRFDVPLQLHLHRVGADGHPDGLPGQRRQVRRQPRGAAARADRCHRRGRHRPHGDPALDGRGRRRLPRGLLRRAARRGRRGIERDHVGDRPGPVARDGLPVHGQGEGLPRQHR</sequence>
<feature type="compositionally biased region" description="Basic residues" evidence="1">
    <location>
        <begin position="214"/>
        <end position="223"/>
    </location>
</feature>
<evidence type="ECO:0000313" key="2">
    <source>
        <dbReference type="EMBL" id="CAG7606342.1"/>
    </source>
</evidence>
<gene>
    <name evidence="2" type="ORF">SBRY_10918</name>
</gene>
<name>A0A9W4E300_9ACTN</name>
<feature type="region of interest" description="Disordered" evidence="1">
    <location>
        <begin position="187"/>
        <end position="284"/>
    </location>
</feature>
<organism evidence="2 3">
    <name type="scientific">Actinacidiphila bryophytorum</name>
    <dbReference type="NCBI Taxonomy" id="1436133"/>
    <lineage>
        <taxon>Bacteria</taxon>
        <taxon>Bacillati</taxon>
        <taxon>Actinomycetota</taxon>
        <taxon>Actinomycetes</taxon>
        <taxon>Kitasatosporales</taxon>
        <taxon>Streptomycetaceae</taxon>
        <taxon>Actinacidiphila</taxon>
    </lineage>
</organism>
<dbReference type="AlphaFoldDB" id="A0A9W4E300"/>
<keyword evidence="3" id="KW-1185">Reference proteome</keyword>
<protein>
    <submittedName>
        <fullName evidence="2">Uncharacterized protein</fullName>
    </submittedName>
</protein>
<feature type="region of interest" description="Disordered" evidence="1">
    <location>
        <begin position="40"/>
        <end position="148"/>
    </location>
</feature>
<dbReference type="EMBL" id="CAJVAX010000001">
    <property type="protein sequence ID" value="CAG7606342.1"/>
    <property type="molecule type" value="Genomic_DNA"/>
</dbReference>
<comment type="caution">
    <text evidence="2">The sequence shown here is derived from an EMBL/GenBank/DDBJ whole genome shotgun (WGS) entry which is preliminary data.</text>
</comment>
<dbReference type="Proteomes" id="UP001153328">
    <property type="component" value="Unassembled WGS sequence"/>
</dbReference>
<feature type="compositionally biased region" description="Basic residues" evidence="1">
    <location>
        <begin position="72"/>
        <end position="111"/>
    </location>
</feature>